<reference evidence="2" key="1">
    <citation type="journal article" date="2023" name="Front. Plant Sci.">
        <title>Chromosomal-level genome assembly of Melastoma candidum provides insights into trichome evolution.</title>
        <authorList>
            <person name="Zhong Y."/>
            <person name="Wu W."/>
            <person name="Sun C."/>
            <person name="Zou P."/>
            <person name="Liu Y."/>
            <person name="Dai S."/>
            <person name="Zhou R."/>
        </authorList>
    </citation>
    <scope>NUCLEOTIDE SEQUENCE [LARGE SCALE GENOMIC DNA]</scope>
</reference>
<organism evidence="1 2">
    <name type="scientific">Melastoma candidum</name>
    <dbReference type="NCBI Taxonomy" id="119954"/>
    <lineage>
        <taxon>Eukaryota</taxon>
        <taxon>Viridiplantae</taxon>
        <taxon>Streptophyta</taxon>
        <taxon>Embryophyta</taxon>
        <taxon>Tracheophyta</taxon>
        <taxon>Spermatophyta</taxon>
        <taxon>Magnoliopsida</taxon>
        <taxon>eudicotyledons</taxon>
        <taxon>Gunneridae</taxon>
        <taxon>Pentapetalae</taxon>
        <taxon>rosids</taxon>
        <taxon>malvids</taxon>
        <taxon>Myrtales</taxon>
        <taxon>Melastomataceae</taxon>
        <taxon>Melastomatoideae</taxon>
        <taxon>Melastomateae</taxon>
        <taxon>Melastoma</taxon>
    </lineage>
</organism>
<dbReference type="EMBL" id="CM042891">
    <property type="protein sequence ID" value="KAI4304966.1"/>
    <property type="molecule type" value="Genomic_DNA"/>
</dbReference>
<evidence type="ECO:0000313" key="2">
    <source>
        <dbReference type="Proteomes" id="UP001057402"/>
    </source>
</evidence>
<evidence type="ECO:0000313" key="1">
    <source>
        <dbReference type="EMBL" id="KAI4304966.1"/>
    </source>
</evidence>
<gene>
    <name evidence="1" type="ORF">MLD38_040419</name>
</gene>
<sequence>MNPYEIQQCLEEMRREEVTCPKPRRIAIGQDQSIWPFRWQFGNQTEMNDLKAGAEILDIIMTKDGCGGEHSITRIASSPPFFSGSPPTRVANPLVKDERFREDNFLVPFSLLSPPCPHVPSSPRKGGPVHPNFGNKSMVRIEGFDCLNRDHRNCGIPALA</sequence>
<proteinExistence type="predicted"/>
<name>A0ACB9L6A9_9MYRT</name>
<accession>A0ACB9L6A9</accession>
<protein>
    <submittedName>
        <fullName evidence="1">Uncharacterized protein</fullName>
    </submittedName>
</protein>
<dbReference type="Proteomes" id="UP001057402">
    <property type="component" value="Chromosome 12"/>
</dbReference>
<keyword evidence="2" id="KW-1185">Reference proteome</keyword>
<comment type="caution">
    <text evidence="1">The sequence shown here is derived from an EMBL/GenBank/DDBJ whole genome shotgun (WGS) entry which is preliminary data.</text>
</comment>